<evidence type="ECO:0000256" key="3">
    <source>
        <dbReference type="ARBA" id="ARBA00023163"/>
    </source>
</evidence>
<dbReference type="SMART" id="SM00342">
    <property type="entry name" value="HTH_ARAC"/>
    <property type="match status" value="1"/>
</dbReference>
<dbReference type="SUPFAM" id="SSF46689">
    <property type="entry name" value="Homeodomain-like"/>
    <property type="match status" value="1"/>
</dbReference>
<dbReference type="Gene3D" id="1.10.10.60">
    <property type="entry name" value="Homeodomain-like"/>
    <property type="match status" value="1"/>
</dbReference>
<keyword evidence="1" id="KW-0805">Transcription regulation</keyword>
<gene>
    <name evidence="5" type="ORF">JHX87_04215</name>
</gene>
<dbReference type="EMBL" id="CP067136">
    <property type="protein sequence ID" value="WCR08036.1"/>
    <property type="molecule type" value="Genomic_DNA"/>
</dbReference>
<organism evidence="5 6">
    <name type="scientific">Paracoccus fistulariae</name>
    <dbReference type="NCBI Taxonomy" id="658446"/>
    <lineage>
        <taxon>Bacteria</taxon>
        <taxon>Pseudomonadati</taxon>
        <taxon>Pseudomonadota</taxon>
        <taxon>Alphaproteobacteria</taxon>
        <taxon>Rhodobacterales</taxon>
        <taxon>Paracoccaceae</taxon>
        <taxon>Paracoccus</taxon>
    </lineage>
</organism>
<evidence type="ECO:0000256" key="2">
    <source>
        <dbReference type="ARBA" id="ARBA00023125"/>
    </source>
</evidence>
<dbReference type="InterPro" id="IPR050204">
    <property type="entry name" value="AraC_XylS_family_regulators"/>
</dbReference>
<dbReference type="InterPro" id="IPR009057">
    <property type="entry name" value="Homeodomain-like_sf"/>
</dbReference>
<sequence>MNGRFYARVEAYQGHEFVFGSIESSGQKTTRSAARIANDGSDYYMLQFYREGHREVTGSGREHVINPGDVLVVDMTQPITTIGREYKSTDIAIPRRLLANHLHDPDSHGARRLEGNRPLTALLCSHLIALNRSAPGLSHEDMLMLQSPTLAMIAAALNGEISPESAAGMTSGIRLAVQRYIEQNLHDLGLSVQDVAKQFGISRATLYRIMDKNGGFVSYLRLRRLHRCRGEISDPRLSHKTIAQVAERWGFTNSSTFSVSFQRAFGMSPRDCRQVAFGLAATKTAFGDTADWSKWLLDIR</sequence>
<protein>
    <submittedName>
        <fullName evidence="5">Helix-turn-helix domain-containing protein</fullName>
    </submittedName>
</protein>
<accession>A0ABY7SMK4</accession>
<dbReference type="InterPro" id="IPR018060">
    <property type="entry name" value="HTH_AraC"/>
</dbReference>
<proteinExistence type="predicted"/>
<dbReference type="Pfam" id="PF12833">
    <property type="entry name" value="HTH_18"/>
    <property type="match status" value="1"/>
</dbReference>
<dbReference type="PANTHER" id="PTHR46796">
    <property type="entry name" value="HTH-TYPE TRANSCRIPTIONAL ACTIVATOR RHAS-RELATED"/>
    <property type="match status" value="1"/>
</dbReference>
<feature type="domain" description="HTH araC/xylS-type" evidence="4">
    <location>
        <begin position="175"/>
        <end position="275"/>
    </location>
</feature>
<dbReference type="Pfam" id="PF14525">
    <property type="entry name" value="AraC_binding_2"/>
    <property type="match status" value="1"/>
</dbReference>
<keyword evidence="3" id="KW-0804">Transcription</keyword>
<keyword evidence="6" id="KW-1185">Reference proteome</keyword>
<dbReference type="PANTHER" id="PTHR46796:SF6">
    <property type="entry name" value="ARAC SUBFAMILY"/>
    <property type="match status" value="1"/>
</dbReference>
<dbReference type="RefSeq" id="WP_272833835.1">
    <property type="nucleotide sequence ID" value="NZ_CP067136.1"/>
</dbReference>
<reference evidence="5 6" key="1">
    <citation type="submission" date="2021-01" db="EMBL/GenBank/DDBJ databases">
        <title>Biogeographic distribution of Paracoccus.</title>
        <authorList>
            <person name="Hollensteiner J."/>
            <person name="Leineberger J."/>
            <person name="Brinkhoff T."/>
            <person name="Daniel R."/>
        </authorList>
    </citation>
    <scope>NUCLEOTIDE SEQUENCE [LARGE SCALE GENOMIC DNA]</scope>
    <source>
        <strain evidence="5 6">KCTC 22803</strain>
    </source>
</reference>
<name>A0ABY7SMK4_9RHOB</name>
<evidence type="ECO:0000313" key="5">
    <source>
        <dbReference type="EMBL" id="WCR08036.1"/>
    </source>
</evidence>
<evidence type="ECO:0000259" key="4">
    <source>
        <dbReference type="PROSITE" id="PS01124"/>
    </source>
</evidence>
<dbReference type="PRINTS" id="PR00032">
    <property type="entry name" value="HTHARAC"/>
</dbReference>
<keyword evidence="2" id="KW-0238">DNA-binding</keyword>
<dbReference type="InterPro" id="IPR035418">
    <property type="entry name" value="AraC-bd_2"/>
</dbReference>
<dbReference type="Proteomes" id="UP001219349">
    <property type="component" value="Chromosome"/>
</dbReference>
<evidence type="ECO:0000256" key="1">
    <source>
        <dbReference type="ARBA" id="ARBA00023015"/>
    </source>
</evidence>
<dbReference type="InterPro" id="IPR020449">
    <property type="entry name" value="Tscrpt_reg_AraC-type_HTH"/>
</dbReference>
<dbReference type="PROSITE" id="PS01124">
    <property type="entry name" value="HTH_ARAC_FAMILY_2"/>
    <property type="match status" value="1"/>
</dbReference>
<evidence type="ECO:0000313" key="6">
    <source>
        <dbReference type="Proteomes" id="UP001219349"/>
    </source>
</evidence>